<dbReference type="Proteomes" id="UP001387110">
    <property type="component" value="Unassembled WGS sequence"/>
</dbReference>
<evidence type="ECO:0000256" key="6">
    <source>
        <dbReference type="SAM" id="Phobius"/>
    </source>
</evidence>
<keyword evidence="3 6" id="KW-0812">Transmembrane</keyword>
<evidence type="ECO:0000313" key="8">
    <source>
        <dbReference type="EMBL" id="MEI4462526.1"/>
    </source>
</evidence>
<dbReference type="InterPro" id="IPR052984">
    <property type="entry name" value="UPF0421"/>
</dbReference>
<feature type="transmembrane region" description="Helical" evidence="6">
    <location>
        <begin position="58"/>
        <end position="88"/>
    </location>
</feature>
<evidence type="ECO:0000313" key="9">
    <source>
        <dbReference type="Proteomes" id="UP001387110"/>
    </source>
</evidence>
<sequence>MNLLQIGYRTLKTAVAAALAMWIAEQLKLDYYVFAAIIAILSIQSTRKKTFRSSYERIMASLLAIVLGFILFEVIGYRPVTLLIYFILFLPSVQRLRLQDGFITSVVILTHLYTERQLNAHILLNESLLLGIGVGVGLLVNMYMPSLDLLIDDRREKIDQRIAALFFEVAAAIETGRVNHHALTLDETERLLREGKDAALKRMGNAIGRRNDDEDYAYFRMREQQFELLRGIVHHAEELVLVVEEGKKVADFFRTIGDNVRPEADAMVYISELEALLTRFRASALPVTREEFEVRSALLHMLQEAEQYLRLKQRYVNQKK</sequence>
<keyword evidence="9" id="KW-1185">Reference proteome</keyword>
<dbReference type="Pfam" id="PF11728">
    <property type="entry name" value="ArAE_1_C"/>
    <property type="match status" value="1"/>
</dbReference>
<comment type="subcellular location">
    <subcellularLocation>
        <location evidence="1">Cell membrane</location>
        <topology evidence="1">Multi-pass membrane protein</topology>
    </subcellularLocation>
</comment>
<organism evidence="8 9">
    <name type="scientific">Exiguobacterium indicum</name>
    <dbReference type="NCBI Taxonomy" id="296995"/>
    <lineage>
        <taxon>Bacteria</taxon>
        <taxon>Bacillati</taxon>
        <taxon>Bacillota</taxon>
        <taxon>Bacilli</taxon>
        <taxon>Bacillales</taxon>
        <taxon>Bacillales Family XII. Incertae Sedis</taxon>
        <taxon>Exiguobacterium</taxon>
    </lineage>
</organism>
<reference evidence="8 9" key="1">
    <citation type="submission" date="2023-12" db="EMBL/GenBank/DDBJ databases">
        <authorList>
            <person name="Easwaran N."/>
            <person name="Lazarus H.P.S."/>
        </authorList>
    </citation>
    <scope>NUCLEOTIDE SEQUENCE [LARGE SCALE GENOMIC DNA]</scope>
    <source>
        <strain evidence="8 9">VIT-2023</strain>
    </source>
</reference>
<dbReference type="RefSeq" id="WP_235147627.1">
    <property type="nucleotide sequence ID" value="NZ_JAVMJT010000001.1"/>
</dbReference>
<dbReference type="InterPro" id="IPR010343">
    <property type="entry name" value="ArAE_1"/>
</dbReference>
<dbReference type="PANTHER" id="PTHR40064">
    <property type="entry name" value="MEMBRANE PROTEIN-RELATED"/>
    <property type="match status" value="1"/>
</dbReference>
<gene>
    <name evidence="8" type="ORF">SZL87_08845</name>
</gene>
<keyword evidence="2" id="KW-1003">Cell membrane</keyword>
<evidence type="ECO:0000259" key="7">
    <source>
        <dbReference type="Pfam" id="PF11728"/>
    </source>
</evidence>
<evidence type="ECO:0000256" key="2">
    <source>
        <dbReference type="ARBA" id="ARBA00022475"/>
    </source>
</evidence>
<proteinExistence type="predicted"/>
<accession>A0ABU8EHW4</accession>
<evidence type="ECO:0000256" key="4">
    <source>
        <dbReference type="ARBA" id="ARBA00022989"/>
    </source>
</evidence>
<feature type="domain" description="Putative aromatic acid exporter C-terminal" evidence="7">
    <location>
        <begin position="151"/>
        <end position="313"/>
    </location>
</feature>
<evidence type="ECO:0000256" key="1">
    <source>
        <dbReference type="ARBA" id="ARBA00004651"/>
    </source>
</evidence>
<dbReference type="InterPro" id="IPR021062">
    <property type="entry name" value="ArAE_1_C"/>
</dbReference>
<protein>
    <submittedName>
        <fullName evidence="8">Aromatic acid exporter family protein</fullName>
    </submittedName>
</protein>
<keyword evidence="4 6" id="KW-1133">Transmembrane helix</keyword>
<keyword evidence="5 6" id="KW-0472">Membrane</keyword>
<dbReference type="Pfam" id="PF06081">
    <property type="entry name" value="ArAE_1"/>
    <property type="match status" value="1"/>
</dbReference>
<feature type="transmembrane region" description="Helical" evidence="6">
    <location>
        <begin position="29"/>
        <end position="46"/>
    </location>
</feature>
<dbReference type="PANTHER" id="PTHR40064:SF1">
    <property type="entry name" value="MEMBRANE PROTEIN"/>
    <property type="match status" value="1"/>
</dbReference>
<dbReference type="EMBL" id="JBAWKY010000002">
    <property type="protein sequence ID" value="MEI4462526.1"/>
    <property type="molecule type" value="Genomic_DNA"/>
</dbReference>
<comment type="caution">
    <text evidence="8">The sequence shown here is derived from an EMBL/GenBank/DDBJ whole genome shotgun (WGS) entry which is preliminary data.</text>
</comment>
<feature type="transmembrane region" description="Helical" evidence="6">
    <location>
        <begin position="128"/>
        <end position="151"/>
    </location>
</feature>
<dbReference type="Gene3D" id="1.20.120.940">
    <property type="entry name" value="Putative aromatic acid exporter, C-terminal domain"/>
    <property type="match status" value="1"/>
</dbReference>
<dbReference type="InterPro" id="IPR038323">
    <property type="entry name" value="ArAE_1_C_sf"/>
</dbReference>
<dbReference type="GeneID" id="90836126"/>
<evidence type="ECO:0000256" key="3">
    <source>
        <dbReference type="ARBA" id="ARBA00022692"/>
    </source>
</evidence>
<evidence type="ECO:0000256" key="5">
    <source>
        <dbReference type="ARBA" id="ARBA00023136"/>
    </source>
</evidence>
<name>A0ABU8EHW4_9BACL</name>